<reference evidence="3" key="1">
    <citation type="journal article" date="2019" name="Int. J. Syst. Evol. Microbiol.">
        <title>The Global Catalogue of Microorganisms (GCM) 10K type strain sequencing project: providing services to taxonomists for standard genome sequencing and annotation.</title>
        <authorList>
            <consortium name="The Broad Institute Genomics Platform"/>
            <consortium name="The Broad Institute Genome Sequencing Center for Infectious Disease"/>
            <person name="Wu L."/>
            <person name="Ma J."/>
        </authorList>
    </citation>
    <scope>NUCLEOTIDE SEQUENCE [LARGE SCALE GENOMIC DNA]</scope>
    <source>
        <strain evidence="3">CCUG 61948</strain>
    </source>
</reference>
<dbReference type="Pfam" id="PF05016">
    <property type="entry name" value="ParE_toxin"/>
    <property type="match status" value="1"/>
</dbReference>
<protein>
    <submittedName>
        <fullName evidence="2">Type II toxin-antitoxin system RelE/ParE family toxin</fullName>
    </submittedName>
</protein>
<name>A0ABW3AZ56_9FLAO</name>
<evidence type="ECO:0000313" key="3">
    <source>
        <dbReference type="Proteomes" id="UP001597012"/>
    </source>
</evidence>
<dbReference type="InterPro" id="IPR007712">
    <property type="entry name" value="RelE/ParE_toxin"/>
</dbReference>
<keyword evidence="3" id="KW-1185">Reference proteome</keyword>
<dbReference type="RefSeq" id="WP_379931873.1">
    <property type="nucleotide sequence ID" value="NZ_JBHTHY010000003.1"/>
</dbReference>
<dbReference type="EMBL" id="JBHTHY010000003">
    <property type="protein sequence ID" value="MFD0796190.1"/>
    <property type="molecule type" value="Genomic_DNA"/>
</dbReference>
<evidence type="ECO:0000313" key="2">
    <source>
        <dbReference type="EMBL" id="MFD0796190.1"/>
    </source>
</evidence>
<organism evidence="2 3">
    <name type="scientific">Maribacter chungangensis</name>
    <dbReference type="NCBI Taxonomy" id="1069117"/>
    <lineage>
        <taxon>Bacteria</taxon>
        <taxon>Pseudomonadati</taxon>
        <taxon>Bacteroidota</taxon>
        <taxon>Flavobacteriia</taxon>
        <taxon>Flavobacteriales</taxon>
        <taxon>Flavobacteriaceae</taxon>
        <taxon>Maribacter</taxon>
    </lineage>
</organism>
<dbReference type="InterPro" id="IPR035093">
    <property type="entry name" value="RelE/ParE_toxin_dom_sf"/>
</dbReference>
<sequence>MARRIVWTSRADELFSEVLRFYVNRNKSKSYSRKLNREINKVVQLLSLYPFLGVKTDTKGIRVFIKGNFKIFYELKPNELIISLVWDNRQDPDKLLIQK</sequence>
<proteinExistence type="predicted"/>
<dbReference type="Proteomes" id="UP001597012">
    <property type="component" value="Unassembled WGS sequence"/>
</dbReference>
<keyword evidence="1" id="KW-1277">Toxin-antitoxin system</keyword>
<comment type="caution">
    <text evidence="2">The sequence shown here is derived from an EMBL/GenBank/DDBJ whole genome shotgun (WGS) entry which is preliminary data.</text>
</comment>
<accession>A0ABW3AZ56</accession>
<gene>
    <name evidence="2" type="ORF">ACFQZJ_01860</name>
</gene>
<evidence type="ECO:0000256" key="1">
    <source>
        <dbReference type="ARBA" id="ARBA00022649"/>
    </source>
</evidence>
<dbReference type="Gene3D" id="3.30.2310.20">
    <property type="entry name" value="RelE-like"/>
    <property type="match status" value="1"/>
</dbReference>